<evidence type="ECO:0000313" key="5">
    <source>
        <dbReference type="EMBL" id="KPU43847.1"/>
    </source>
</evidence>
<dbReference type="InterPro" id="IPR036594">
    <property type="entry name" value="Meth_synthase_dom"/>
</dbReference>
<dbReference type="RefSeq" id="WP_054875583.1">
    <property type="nucleotide sequence ID" value="NZ_LKET01000033.1"/>
</dbReference>
<feature type="domain" description="B12-binding" evidence="3">
    <location>
        <begin position="91"/>
        <end position="215"/>
    </location>
</feature>
<dbReference type="STRING" id="36849.OXPF_25520"/>
<gene>
    <name evidence="5" type="primary">metH_19</name>
    <name evidence="5" type="ORF">OXPF_25520</name>
</gene>
<reference evidence="5 6" key="1">
    <citation type="submission" date="2015-09" db="EMBL/GenBank/DDBJ databases">
        <title>Genome sequence of Oxobacter pfennigii DSM 3222.</title>
        <authorList>
            <person name="Poehlein A."/>
            <person name="Bengelsdorf F.R."/>
            <person name="Schiel-Bengelsdorf B."/>
            <person name="Duerre P."/>
            <person name="Daniel R."/>
        </authorList>
    </citation>
    <scope>NUCLEOTIDE SEQUENCE [LARGE SCALE GENOMIC DNA]</scope>
    <source>
        <strain evidence="5 6">DSM 3222</strain>
    </source>
</reference>
<accession>A0A0P8WMV7</accession>
<dbReference type="Pfam" id="PF02607">
    <property type="entry name" value="B12-binding_2"/>
    <property type="match status" value="1"/>
</dbReference>
<keyword evidence="5" id="KW-0489">Methyltransferase</keyword>
<dbReference type="GO" id="GO:0008705">
    <property type="term" value="F:methionine synthase activity"/>
    <property type="evidence" value="ECO:0007669"/>
    <property type="project" value="UniProtKB-EC"/>
</dbReference>
<dbReference type="InterPro" id="IPR036724">
    <property type="entry name" value="Cobalamin-bd_sf"/>
</dbReference>
<dbReference type="SMART" id="SM01018">
    <property type="entry name" value="B12-binding_2"/>
    <property type="match status" value="1"/>
</dbReference>
<dbReference type="GO" id="GO:0032259">
    <property type="term" value="P:methylation"/>
    <property type="evidence" value="ECO:0007669"/>
    <property type="project" value="UniProtKB-KW"/>
</dbReference>
<name>A0A0P8WMV7_9CLOT</name>
<feature type="domain" description="B12-binding N-terminal" evidence="4">
    <location>
        <begin position="1"/>
        <end position="91"/>
    </location>
</feature>
<evidence type="ECO:0000313" key="6">
    <source>
        <dbReference type="Proteomes" id="UP000050326"/>
    </source>
</evidence>
<dbReference type="SUPFAM" id="SSF47644">
    <property type="entry name" value="Methionine synthase domain"/>
    <property type="match status" value="1"/>
</dbReference>
<sequence>MEKTEILQEVAIHIVNGDTRKIKWSVNKCLKAMIPAKTIIDEGLMAGMSTVGCQFRDNDIYVPEVIMSAEAMKIALKTLKPFIMDQYKNDHKKVLIGTVSGDLHDLGKTLVSIMLECSGFMIVDLGVDISAQRFVEAVSTEQPDILALSCMLTTTLPAMKEAVQSVRQEPAGKNLNILVGGLPVTQRFAKAIGADGYGMNAHLAVVKALAMTNSC</sequence>
<dbReference type="Gene3D" id="1.10.1240.10">
    <property type="entry name" value="Methionine synthase domain"/>
    <property type="match status" value="1"/>
</dbReference>
<dbReference type="GO" id="GO:0050667">
    <property type="term" value="P:homocysteine metabolic process"/>
    <property type="evidence" value="ECO:0007669"/>
    <property type="project" value="TreeGrafter"/>
</dbReference>
<keyword evidence="2" id="KW-0170">Cobalt</keyword>
<dbReference type="PANTHER" id="PTHR45833">
    <property type="entry name" value="METHIONINE SYNTHASE"/>
    <property type="match status" value="1"/>
</dbReference>
<dbReference type="PROSITE" id="PS51337">
    <property type="entry name" value="B12_BINDING_NTER"/>
    <property type="match status" value="1"/>
</dbReference>
<evidence type="ECO:0000259" key="4">
    <source>
        <dbReference type="PROSITE" id="PS51337"/>
    </source>
</evidence>
<dbReference type="GO" id="GO:0031419">
    <property type="term" value="F:cobalamin binding"/>
    <property type="evidence" value="ECO:0007669"/>
    <property type="project" value="InterPro"/>
</dbReference>
<dbReference type="EC" id="2.1.1.13" evidence="5"/>
<dbReference type="PANTHER" id="PTHR45833:SF1">
    <property type="entry name" value="METHIONINE SYNTHASE"/>
    <property type="match status" value="1"/>
</dbReference>
<evidence type="ECO:0000256" key="2">
    <source>
        <dbReference type="ARBA" id="ARBA00023285"/>
    </source>
</evidence>
<dbReference type="AlphaFoldDB" id="A0A0P8WMV7"/>
<dbReference type="InterPro" id="IPR003759">
    <property type="entry name" value="Cbl-bd_cap"/>
</dbReference>
<dbReference type="InterPro" id="IPR050554">
    <property type="entry name" value="Met_Synthase/Corrinoid"/>
</dbReference>
<comment type="caution">
    <text evidence="5">The sequence shown here is derived from an EMBL/GenBank/DDBJ whole genome shotgun (WGS) entry which is preliminary data.</text>
</comment>
<dbReference type="InterPro" id="IPR006158">
    <property type="entry name" value="Cobalamin-bd"/>
</dbReference>
<keyword evidence="1" id="KW-0479">Metal-binding</keyword>
<dbReference type="EMBL" id="LKET01000033">
    <property type="protein sequence ID" value="KPU43847.1"/>
    <property type="molecule type" value="Genomic_DNA"/>
</dbReference>
<dbReference type="GO" id="GO:0046653">
    <property type="term" value="P:tetrahydrofolate metabolic process"/>
    <property type="evidence" value="ECO:0007669"/>
    <property type="project" value="TreeGrafter"/>
</dbReference>
<dbReference type="SUPFAM" id="SSF52242">
    <property type="entry name" value="Cobalamin (vitamin B12)-binding domain"/>
    <property type="match status" value="1"/>
</dbReference>
<dbReference type="Proteomes" id="UP000050326">
    <property type="component" value="Unassembled WGS sequence"/>
</dbReference>
<dbReference type="PROSITE" id="PS51332">
    <property type="entry name" value="B12_BINDING"/>
    <property type="match status" value="1"/>
</dbReference>
<protein>
    <submittedName>
        <fullName evidence="5">Methionine synthase</fullName>
        <ecNumber evidence="5">2.1.1.13</ecNumber>
    </submittedName>
</protein>
<keyword evidence="5" id="KW-0808">Transferase</keyword>
<dbReference type="OrthoDB" id="9783599at2"/>
<evidence type="ECO:0000259" key="3">
    <source>
        <dbReference type="PROSITE" id="PS51332"/>
    </source>
</evidence>
<dbReference type="Pfam" id="PF02310">
    <property type="entry name" value="B12-binding"/>
    <property type="match status" value="1"/>
</dbReference>
<evidence type="ECO:0000256" key="1">
    <source>
        <dbReference type="ARBA" id="ARBA00022723"/>
    </source>
</evidence>
<keyword evidence="6" id="KW-1185">Reference proteome</keyword>
<dbReference type="GO" id="GO:0005829">
    <property type="term" value="C:cytosol"/>
    <property type="evidence" value="ECO:0007669"/>
    <property type="project" value="TreeGrafter"/>
</dbReference>
<organism evidence="5 6">
    <name type="scientific">Oxobacter pfennigii</name>
    <dbReference type="NCBI Taxonomy" id="36849"/>
    <lineage>
        <taxon>Bacteria</taxon>
        <taxon>Bacillati</taxon>
        <taxon>Bacillota</taxon>
        <taxon>Clostridia</taxon>
        <taxon>Eubacteriales</taxon>
        <taxon>Clostridiaceae</taxon>
        <taxon>Oxobacter</taxon>
    </lineage>
</organism>
<dbReference type="Gene3D" id="3.40.50.280">
    <property type="entry name" value="Cobalamin-binding domain"/>
    <property type="match status" value="1"/>
</dbReference>
<proteinExistence type="predicted"/>
<dbReference type="GO" id="GO:0046872">
    <property type="term" value="F:metal ion binding"/>
    <property type="evidence" value="ECO:0007669"/>
    <property type="project" value="UniProtKB-KW"/>
</dbReference>